<gene>
    <name evidence="4" type="ORF">A7U43_18345</name>
</gene>
<dbReference type="Proteomes" id="UP000077143">
    <property type="component" value="Chromosome"/>
</dbReference>
<accession>A0A172UPH2</accession>
<dbReference type="STRING" id="1682113.A7U43_18345"/>
<dbReference type="GO" id="GO:0016787">
    <property type="term" value="F:hydrolase activity"/>
    <property type="evidence" value="ECO:0007669"/>
    <property type="project" value="UniProtKB-KW"/>
</dbReference>
<dbReference type="InterPro" id="IPR013595">
    <property type="entry name" value="Pept_S33_TAP-like_C"/>
</dbReference>
<proteinExistence type="inferred from homology"/>
<dbReference type="Pfam" id="PF08386">
    <property type="entry name" value="Abhydrolase_4"/>
    <property type="match status" value="1"/>
</dbReference>
<dbReference type="Gene3D" id="3.40.50.1820">
    <property type="entry name" value="alpha/beta hydrolase"/>
    <property type="match status" value="1"/>
</dbReference>
<organism evidence="4 5">
    <name type="scientific">Mycobacterium adipatum</name>
    <dbReference type="NCBI Taxonomy" id="1682113"/>
    <lineage>
        <taxon>Bacteria</taxon>
        <taxon>Bacillati</taxon>
        <taxon>Actinomycetota</taxon>
        <taxon>Actinomycetes</taxon>
        <taxon>Mycobacteriales</taxon>
        <taxon>Mycobacteriaceae</taxon>
        <taxon>Mycobacterium</taxon>
    </lineage>
</organism>
<dbReference type="RefSeq" id="WP_067998181.1">
    <property type="nucleotide sequence ID" value="NZ_CP015596.1"/>
</dbReference>
<reference evidence="4 5" key="1">
    <citation type="submission" date="2016-05" db="EMBL/GenBank/DDBJ databases">
        <title>Complete genome sequence of a phthalic acid esters degrading Mycobacterium sp. YC-RL4.</title>
        <authorList>
            <person name="Ren L."/>
            <person name="Fan S."/>
            <person name="Ruth N."/>
            <person name="Jia Y."/>
            <person name="Wang J."/>
            <person name="Qiao C."/>
        </authorList>
    </citation>
    <scope>NUCLEOTIDE SEQUENCE [LARGE SCALE GENOMIC DNA]</scope>
    <source>
        <strain evidence="4 5">YC-RL4</strain>
    </source>
</reference>
<feature type="domain" description="Peptidase S33 tripeptidyl aminopeptidase-like C-terminal" evidence="3">
    <location>
        <begin position="330"/>
        <end position="425"/>
    </location>
</feature>
<keyword evidence="5" id="KW-1185">Reference proteome</keyword>
<dbReference type="SUPFAM" id="SSF53474">
    <property type="entry name" value="alpha/beta-Hydrolases"/>
    <property type="match status" value="1"/>
</dbReference>
<name>A0A172UPH2_9MYCO</name>
<dbReference type="InterPro" id="IPR029058">
    <property type="entry name" value="AB_hydrolase_fold"/>
</dbReference>
<dbReference type="InterPro" id="IPR051601">
    <property type="entry name" value="Serine_prot/Carboxylest_S33"/>
</dbReference>
<sequence length="435" mass="46692">MPFDYARPDERTFTIPLVRIAARGEKPRLLLTNPGGPGISGVGDLRSNREYFAGFTDTHAVVSFDPRGVGGSEPALSCLDDQQRQAIFNQPSVPTTEPQMTRAAELAAGIGDACERRFADALAHVGTADVARDMDEIRKVLGFERIDYLGYSYGTFLGAVYADTFPGHFDRVVLDSVMDPKLDYAGVRHGQARGMQHSVTAFAEDCLRQPQCALTGNPDQAVRQISAIIADLDREPYVGSDGRTLSGARMLALVESSQYFPTSGWPSLRDTLDHAVSGDWPAVLEAAHSPDLMVNPADSQYLSVVCIDFQDDRDPQSPRTFAPVWAAESPVSGGNRAWSLQPCETWPAGPVREPGPVQVDGAGQVLILSTTGDPATPLSWAQSLHDQIEGSTLLVVPAEGHIASAQSGCAEDALTAFLRRGELPPGPVYTCPANS</sequence>
<evidence type="ECO:0000313" key="5">
    <source>
        <dbReference type="Proteomes" id="UP000077143"/>
    </source>
</evidence>
<dbReference type="AlphaFoldDB" id="A0A172UPH2"/>
<dbReference type="KEGG" id="madi:A7U43_18345"/>
<dbReference type="EMBL" id="CP015596">
    <property type="protein sequence ID" value="ANE80991.1"/>
    <property type="molecule type" value="Genomic_DNA"/>
</dbReference>
<protein>
    <recommendedName>
        <fullName evidence="3">Peptidase S33 tripeptidyl aminopeptidase-like C-terminal domain-containing protein</fullName>
    </recommendedName>
</protein>
<comment type="similarity">
    <text evidence="1">Belongs to the peptidase S33 family.</text>
</comment>
<keyword evidence="2" id="KW-0378">Hydrolase</keyword>
<evidence type="ECO:0000313" key="4">
    <source>
        <dbReference type="EMBL" id="ANE80991.1"/>
    </source>
</evidence>
<dbReference type="PANTHER" id="PTHR43248:SF25">
    <property type="entry name" value="AB HYDROLASE-1 DOMAIN-CONTAINING PROTEIN-RELATED"/>
    <property type="match status" value="1"/>
</dbReference>
<evidence type="ECO:0000256" key="1">
    <source>
        <dbReference type="ARBA" id="ARBA00010088"/>
    </source>
</evidence>
<dbReference type="PANTHER" id="PTHR43248">
    <property type="entry name" value="2-SUCCINYL-6-HYDROXY-2,4-CYCLOHEXADIENE-1-CARBOXYLATE SYNTHASE"/>
    <property type="match status" value="1"/>
</dbReference>
<evidence type="ECO:0000256" key="2">
    <source>
        <dbReference type="ARBA" id="ARBA00022801"/>
    </source>
</evidence>
<evidence type="ECO:0000259" key="3">
    <source>
        <dbReference type="Pfam" id="PF08386"/>
    </source>
</evidence>